<evidence type="ECO:0000313" key="2">
    <source>
        <dbReference type="EMBL" id="VTR95106.1"/>
    </source>
</evidence>
<protein>
    <recommendedName>
        <fullName evidence="1">SnoaL-like domain-containing protein</fullName>
    </recommendedName>
</protein>
<proteinExistence type="predicted"/>
<dbReference type="Pfam" id="PF12680">
    <property type="entry name" value="SnoaL_2"/>
    <property type="match status" value="1"/>
</dbReference>
<gene>
    <name evidence="2" type="ORF">SOIL9_26080</name>
</gene>
<dbReference type="KEGG" id="gms:SOIL9_26080"/>
<dbReference type="InterPro" id="IPR037401">
    <property type="entry name" value="SnoaL-like"/>
</dbReference>
<reference evidence="2 3" key="1">
    <citation type="submission" date="2019-05" db="EMBL/GenBank/DDBJ databases">
        <authorList>
            <consortium name="Science for Life Laboratories"/>
        </authorList>
    </citation>
    <scope>NUCLEOTIDE SEQUENCE [LARGE SCALE GENOMIC DNA]</scope>
    <source>
        <strain evidence="2">Soil9</strain>
    </source>
</reference>
<accession>A0A6P2D3N6</accession>
<name>A0A6P2D3N6_9BACT</name>
<sequence>MNNKTVLEQANAAVTKGDYDGFLAFCTDDTLWTFVGDRVLKGKEAVCQWMTESYTSPPEVTVDRLISEGEFLTAVGTATMAGKNGKKERFAYSDVWRLRDGKLAELRAFVIKEE</sequence>
<dbReference type="AlphaFoldDB" id="A0A6P2D3N6"/>
<dbReference type="Gene3D" id="3.10.450.50">
    <property type="match status" value="1"/>
</dbReference>
<dbReference type="SUPFAM" id="SSF54427">
    <property type="entry name" value="NTF2-like"/>
    <property type="match status" value="1"/>
</dbReference>
<organism evidence="2 3">
    <name type="scientific">Gemmata massiliana</name>
    <dbReference type="NCBI Taxonomy" id="1210884"/>
    <lineage>
        <taxon>Bacteria</taxon>
        <taxon>Pseudomonadati</taxon>
        <taxon>Planctomycetota</taxon>
        <taxon>Planctomycetia</taxon>
        <taxon>Gemmatales</taxon>
        <taxon>Gemmataceae</taxon>
        <taxon>Gemmata</taxon>
    </lineage>
</organism>
<evidence type="ECO:0000313" key="3">
    <source>
        <dbReference type="Proteomes" id="UP000464178"/>
    </source>
</evidence>
<feature type="domain" description="SnoaL-like" evidence="1">
    <location>
        <begin position="8"/>
        <end position="105"/>
    </location>
</feature>
<evidence type="ECO:0000259" key="1">
    <source>
        <dbReference type="Pfam" id="PF12680"/>
    </source>
</evidence>
<dbReference type="RefSeq" id="WP_162669562.1">
    <property type="nucleotide sequence ID" value="NZ_LR593886.1"/>
</dbReference>
<dbReference type="Proteomes" id="UP000464178">
    <property type="component" value="Chromosome"/>
</dbReference>
<keyword evidence="3" id="KW-1185">Reference proteome</keyword>
<dbReference type="EMBL" id="LR593886">
    <property type="protein sequence ID" value="VTR95106.1"/>
    <property type="molecule type" value="Genomic_DNA"/>
</dbReference>
<dbReference type="InterPro" id="IPR032710">
    <property type="entry name" value="NTF2-like_dom_sf"/>
</dbReference>